<evidence type="ECO:0000313" key="2">
    <source>
        <dbReference type="Proteomes" id="UP000199636"/>
    </source>
</evidence>
<dbReference type="Proteomes" id="UP000199636">
    <property type="component" value="Unassembled WGS sequence"/>
</dbReference>
<protein>
    <submittedName>
        <fullName evidence="1">Uncharacterized protein</fullName>
    </submittedName>
</protein>
<reference evidence="2" key="1">
    <citation type="submission" date="2016-10" db="EMBL/GenBank/DDBJ databases">
        <authorList>
            <person name="Varghese N."/>
            <person name="Submissions S."/>
        </authorList>
    </citation>
    <scope>NUCLEOTIDE SEQUENCE [LARGE SCALE GENOMIC DNA]</scope>
    <source>
        <strain evidence="2">CCM 7469</strain>
    </source>
</reference>
<dbReference type="RefSeq" id="WP_090261054.1">
    <property type="nucleotide sequence ID" value="NZ_FNDS01000001.1"/>
</dbReference>
<organism evidence="1 2">
    <name type="scientific">Pseudomonas panipatensis</name>
    <dbReference type="NCBI Taxonomy" id="428992"/>
    <lineage>
        <taxon>Bacteria</taxon>
        <taxon>Pseudomonadati</taxon>
        <taxon>Pseudomonadota</taxon>
        <taxon>Gammaproteobacteria</taxon>
        <taxon>Pseudomonadales</taxon>
        <taxon>Pseudomonadaceae</taxon>
        <taxon>Pseudomonas</taxon>
    </lineage>
</organism>
<evidence type="ECO:0000313" key="1">
    <source>
        <dbReference type="EMBL" id="SDH49664.1"/>
    </source>
</evidence>
<dbReference type="EMBL" id="FNDS01000001">
    <property type="protein sequence ID" value="SDH49664.1"/>
    <property type="molecule type" value="Genomic_DNA"/>
</dbReference>
<proteinExistence type="predicted"/>
<dbReference type="STRING" id="428992.SAMN05216272_101799"/>
<dbReference type="OrthoDB" id="6883378at2"/>
<accession>A0A1G8CWD8</accession>
<dbReference type="AlphaFoldDB" id="A0A1G8CWD8"/>
<name>A0A1G8CWD8_9PSED</name>
<gene>
    <name evidence="1" type="ORF">SAMN05216272_101799</name>
</gene>
<keyword evidence="2" id="KW-1185">Reference proteome</keyword>
<sequence>MVVVPVPVISLSLGVALRKITISLTRDGKQTANSKSVLMLNPGALTLSAVFVAADGVNAVQRFVASAVDGQWLLTALDTAVPKRAASRYPAISEDVTFALDLNDGSGSGGGVPATLAAVVKVDGLPAARQVVAVEQVASGEWRVAGYGVTAGGSVALDLRVAGSGQVYVMALDTWGTVFQPNLGVAVGTLIRPTVFLGWLYRVTQAGQLPTTEPAWWDDSMQGPQPLGTARAEVVRYYAPQGRGPIPVEVT</sequence>